<evidence type="ECO:0000313" key="2">
    <source>
        <dbReference type="EMBL" id="AVE04354.1"/>
    </source>
</evidence>
<dbReference type="AlphaFoldDB" id="A0A0X7K0Z9"/>
<evidence type="ECO:0000256" key="1">
    <source>
        <dbReference type="SAM" id="SignalP"/>
    </source>
</evidence>
<accession>A0A2L1J766</accession>
<accession>A0A0X7K0Z9</accession>
<protein>
    <recommendedName>
        <fullName evidence="6">Tetratricopeptide repeat protein</fullName>
    </recommendedName>
</protein>
<feature type="chain" id="PRO_5036299363" description="Tetratricopeptide repeat protein" evidence="1">
    <location>
        <begin position="19"/>
        <end position="295"/>
    </location>
</feature>
<evidence type="ECO:0008006" key="6">
    <source>
        <dbReference type="Google" id="ProtNLM"/>
    </source>
</evidence>
<dbReference type="OrthoDB" id="7032870at2"/>
<dbReference type="RefSeq" id="WP_060755599.1">
    <property type="nucleotide sequence ID" value="NZ_CP025494.1"/>
</dbReference>
<reference evidence="2 5" key="3">
    <citation type="submission" date="2017-12" db="EMBL/GenBank/DDBJ databases">
        <title>Genome sequence of Pseudomonas palleroniana MAB3.</title>
        <authorList>
            <person name="Nascimento F.X."/>
        </authorList>
    </citation>
    <scope>NUCLEOTIDE SEQUENCE [LARGE SCALE GENOMIC DNA]</scope>
    <source>
        <strain evidence="2 5">MAB3</strain>
    </source>
</reference>
<dbReference type="SUPFAM" id="SSF48452">
    <property type="entry name" value="TPR-like"/>
    <property type="match status" value="1"/>
</dbReference>
<proteinExistence type="predicted"/>
<reference evidence="3" key="2">
    <citation type="submission" date="2016-01" db="EMBL/GenBank/DDBJ databases">
        <authorList>
            <person name="McClelland M."/>
            <person name="Jain A."/>
            <person name="Saraogi P."/>
            <person name="Mendelson R."/>
            <person name="Westerman R."/>
            <person name="SanMiguel P."/>
            <person name="Csonka L."/>
        </authorList>
    </citation>
    <scope>NUCLEOTIDE SEQUENCE [LARGE SCALE GENOMIC DNA]</scope>
    <source>
        <strain evidence="3">Ps006</strain>
    </source>
</reference>
<evidence type="ECO:0000313" key="5">
    <source>
        <dbReference type="Proteomes" id="UP000237830"/>
    </source>
</evidence>
<evidence type="ECO:0000313" key="4">
    <source>
        <dbReference type="Proteomes" id="UP000067111"/>
    </source>
</evidence>
<evidence type="ECO:0000313" key="3">
    <source>
        <dbReference type="EMBL" id="KWU49352.1"/>
    </source>
</evidence>
<dbReference type="EMBL" id="LRMR01000026">
    <property type="protein sequence ID" value="KWU49352.1"/>
    <property type="molecule type" value="Genomic_DNA"/>
</dbReference>
<organism evidence="3 4">
    <name type="scientific">Pseudomonas palleroniana</name>
    <dbReference type="NCBI Taxonomy" id="191390"/>
    <lineage>
        <taxon>Bacteria</taxon>
        <taxon>Pseudomonadati</taxon>
        <taxon>Pseudomonadota</taxon>
        <taxon>Gammaproteobacteria</taxon>
        <taxon>Pseudomonadales</taxon>
        <taxon>Pseudomonadaceae</taxon>
        <taxon>Pseudomonas</taxon>
    </lineage>
</organism>
<sequence length="295" mass="32890">MNKAVTVALMMWSMCAGAENKTYDLNPVFNGALKAEFTGVATSRGETIAGALIDKSGKKFILSDTCEPEGGNAELKDAFVVTSKKNYFLFICAWPVQHRGLGINGVEYEVFLYEGEHLSALEKNVVFSRALSGYEGSLEEGGYSYAWYVPRKIAKDKLIELESGRSTDSLDLAHQIVLARLKDEDYEGVKAYLDADRVAQLNREFPVGKSNIVMYNDFGYALGQAGENDLAYKVLKSVEQISPDRMVLQLNIADVLWASDKQTSRSYYHKYVESMRQAGKEKLIPRIVLDRISST</sequence>
<dbReference type="EMBL" id="CP025494">
    <property type="protein sequence ID" value="AVE04354.1"/>
    <property type="molecule type" value="Genomic_DNA"/>
</dbReference>
<gene>
    <name evidence="3" type="ORF">AWV77_18285</name>
    <name evidence="2" type="ORF">CYL20_07290</name>
</gene>
<keyword evidence="1" id="KW-0732">Signal</keyword>
<reference evidence="4" key="1">
    <citation type="submission" date="2016-01" db="EMBL/GenBank/DDBJ databases">
        <authorList>
            <person name="Gamez R.M."/>
            <person name="Rodriguez F."/>
            <person name="Bernal J.F."/>
            <person name="Agarwala R."/>
            <person name="Landsman D."/>
            <person name="Marino-Ramirez L."/>
        </authorList>
    </citation>
    <scope>NUCLEOTIDE SEQUENCE [LARGE SCALE GENOMIC DNA]</scope>
    <source>
        <strain evidence="4">Ps006</strain>
    </source>
</reference>
<name>A0A0X7K0Z9_9PSED</name>
<dbReference type="InterPro" id="IPR011990">
    <property type="entry name" value="TPR-like_helical_dom_sf"/>
</dbReference>
<feature type="signal peptide" evidence="1">
    <location>
        <begin position="1"/>
        <end position="18"/>
    </location>
</feature>
<dbReference type="Proteomes" id="UP000237830">
    <property type="component" value="Chromosome"/>
</dbReference>
<dbReference type="Proteomes" id="UP000067111">
    <property type="component" value="Unassembled WGS sequence"/>
</dbReference>